<dbReference type="EMBL" id="JAIWYP010000008">
    <property type="protein sequence ID" value="KAH3785179.1"/>
    <property type="molecule type" value="Genomic_DNA"/>
</dbReference>
<gene>
    <name evidence="2" type="ORF">DPMN_163264</name>
</gene>
<reference evidence="2" key="2">
    <citation type="submission" date="2020-11" db="EMBL/GenBank/DDBJ databases">
        <authorList>
            <person name="McCartney M.A."/>
            <person name="Auch B."/>
            <person name="Kono T."/>
            <person name="Mallez S."/>
            <person name="Becker A."/>
            <person name="Gohl D.M."/>
            <person name="Silverstein K.A.T."/>
            <person name="Koren S."/>
            <person name="Bechman K.B."/>
            <person name="Herman A."/>
            <person name="Abrahante J.E."/>
            <person name="Garbe J."/>
        </authorList>
    </citation>
    <scope>NUCLEOTIDE SEQUENCE</scope>
    <source>
        <strain evidence="2">Duluth1</strain>
        <tissue evidence="2">Whole animal</tissue>
    </source>
</reference>
<accession>A0A9D4IU97</accession>
<keyword evidence="3" id="KW-1185">Reference proteome</keyword>
<name>A0A9D4IU97_DREPO</name>
<dbReference type="Proteomes" id="UP000828390">
    <property type="component" value="Unassembled WGS sequence"/>
</dbReference>
<evidence type="ECO:0000256" key="1">
    <source>
        <dbReference type="SAM" id="MobiDB-lite"/>
    </source>
</evidence>
<evidence type="ECO:0000313" key="3">
    <source>
        <dbReference type="Proteomes" id="UP000828390"/>
    </source>
</evidence>
<sequence length="76" mass="8315">MGLMPYAPIVAIAHPVPGGACIHGSLPGLSEDKPWYLEESPQARYGDHKPNSHMQKMGIEPGSHRREARVPTIMLT</sequence>
<dbReference type="AlphaFoldDB" id="A0A9D4IU97"/>
<protein>
    <submittedName>
        <fullName evidence="2">Uncharacterized protein</fullName>
    </submittedName>
</protein>
<comment type="caution">
    <text evidence="2">The sequence shown here is derived from an EMBL/GenBank/DDBJ whole genome shotgun (WGS) entry which is preliminary data.</text>
</comment>
<proteinExistence type="predicted"/>
<feature type="region of interest" description="Disordered" evidence="1">
    <location>
        <begin position="42"/>
        <end position="76"/>
    </location>
</feature>
<reference evidence="2" key="1">
    <citation type="journal article" date="2019" name="bioRxiv">
        <title>The Genome of the Zebra Mussel, Dreissena polymorpha: A Resource for Invasive Species Research.</title>
        <authorList>
            <person name="McCartney M.A."/>
            <person name="Auch B."/>
            <person name="Kono T."/>
            <person name="Mallez S."/>
            <person name="Zhang Y."/>
            <person name="Obille A."/>
            <person name="Becker A."/>
            <person name="Abrahante J.E."/>
            <person name="Garbe J."/>
            <person name="Badalamenti J.P."/>
            <person name="Herman A."/>
            <person name="Mangelson H."/>
            <person name="Liachko I."/>
            <person name="Sullivan S."/>
            <person name="Sone E.D."/>
            <person name="Koren S."/>
            <person name="Silverstein K.A.T."/>
            <person name="Beckman K.B."/>
            <person name="Gohl D.M."/>
        </authorList>
    </citation>
    <scope>NUCLEOTIDE SEQUENCE</scope>
    <source>
        <strain evidence="2">Duluth1</strain>
        <tissue evidence="2">Whole animal</tissue>
    </source>
</reference>
<evidence type="ECO:0000313" key="2">
    <source>
        <dbReference type="EMBL" id="KAH3785179.1"/>
    </source>
</evidence>
<organism evidence="2 3">
    <name type="scientific">Dreissena polymorpha</name>
    <name type="common">Zebra mussel</name>
    <name type="synonym">Mytilus polymorpha</name>
    <dbReference type="NCBI Taxonomy" id="45954"/>
    <lineage>
        <taxon>Eukaryota</taxon>
        <taxon>Metazoa</taxon>
        <taxon>Spiralia</taxon>
        <taxon>Lophotrochozoa</taxon>
        <taxon>Mollusca</taxon>
        <taxon>Bivalvia</taxon>
        <taxon>Autobranchia</taxon>
        <taxon>Heteroconchia</taxon>
        <taxon>Euheterodonta</taxon>
        <taxon>Imparidentia</taxon>
        <taxon>Neoheterodontei</taxon>
        <taxon>Myida</taxon>
        <taxon>Dreissenoidea</taxon>
        <taxon>Dreissenidae</taxon>
        <taxon>Dreissena</taxon>
    </lineage>
</organism>